<dbReference type="Proteomes" id="UP000036681">
    <property type="component" value="Unplaced"/>
</dbReference>
<accession>A0A0M3HVL6</accession>
<dbReference type="WBParaSite" id="ALUE_0000702601-mRNA-1">
    <property type="protein sequence ID" value="ALUE_0000702601-mRNA-1"/>
    <property type="gene ID" value="ALUE_0000702601"/>
</dbReference>
<protein>
    <submittedName>
        <fullName evidence="2">Uncharacterized protein</fullName>
    </submittedName>
</protein>
<sequence length="68" mass="7790">MKQSGCPSAEEACEMRALRVNMEQIEDKSHRIAPDNSFIHPCMCPQSEYGKICNIYPYTSILARYFVS</sequence>
<reference evidence="2" key="1">
    <citation type="submission" date="2017-02" db="UniProtKB">
        <authorList>
            <consortium name="WormBaseParasite"/>
        </authorList>
    </citation>
    <scope>IDENTIFICATION</scope>
</reference>
<dbReference type="AlphaFoldDB" id="A0A0M3HVL6"/>
<proteinExistence type="predicted"/>
<evidence type="ECO:0000313" key="2">
    <source>
        <dbReference type="WBParaSite" id="ALUE_0000702601-mRNA-1"/>
    </source>
</evidence>
<evidence type="ECO:0000313" key="1">
    <source>
        <dbReference type="Proteomes" id="UP000036681"/>
    </source>
</evidence>
<keyword evidence="1" id="KW-1185">Reference proteome</keyword>
<name>A0A0M3HVL6_ASCLU</name>
<organism evidence="1 2">
    <name type="scientific">Ascaris lumbricoides</name>
    <name type="common">Giant roundworm</name>
    <dbReference type="NCBI Taxonomy" id="6252"/>
    <lineage>
        <taxon>Eukaryota</taxon>
        <taxon>Metazoa</taxon>
        <taxon>Ecdysozoa</taxon>
        <taxon>Nematoda</taxon>
        <taxon>Chromadorea</taxon>
        <taxon>Rhabditida</taxon>
        <taxon>Spirurina</taxon>
        <taxon>Ascaridomorpha</taxon>
        <taxon>Ascaridoidea</taxon>
        <taxon>Ascarididae</taxon>
        <taxon>Ascaris</taxon>
    </lineage>
</organism>